<evidence type="ECO:0000256" key="4">
    <source>
        <dbReference type="ARBA" id="ARBA00022723"/>
    </source>
</evidence>
<dbReference type="GO" id="GO:0006825">
    <property type="term" value="P:copper ion transport"/>
    <property type="evidence" value="ECO:0007669"/>
    <property type="project" value="InterPro"/>
</dbReference>
<dbReference type="PANTHER" id="PTHR34820:SF4">
    <property type="entry name" value="INNER MEMBRANE PROTEIN YEBZ"/>
    <property type="match status" value="1"/>
</dbReference>
<feature type="region of interest" description="Disordered" evidence="9">
    <location>
        <begin position="676"/>
        <end position="729"/>
    </location>
</feature>
<feature type="domain" description="CopC" evidence="11">
    <location>
        <begin position="36"/>
        <end position="132"/>
    </location>
</feature>
<evidence type="ECO:0000256" key="10">
    <source>
        <dbReference type="SAM" id="Phobius"/>
    </source>
</evidence>
<evidence type="ECO:0000313" key="13">
    <source>
        <dbReference type="EMBL" id="CAA9548263.1"/>
    </source>
</evidence>
<keyword evidence="2" id="KW-1003">Cell membrane</keyword>
<accession>A0A6J4UEB6</accession>
<sequence length="827" mass="83737">MLLPRRVAPRLAALAVASLLVTLVVGALLAPRTAAHAALRASDPPANAVLPAAPRTIALRFTEPLERAASGIHLLDRTGERVAGTSVQFPGDPYLMEIALPGGLPNGTYTVAWHNLSAADGHTQEGYFTFTVGDAADVTTGVAPVAATTGGPPAWLLSGTRWLALLALAPSVAVWPVWLLVLRPTVRAAGSQRVALTRRVVRLAAWSLALALLASAVALVAQAAATVGGTTPGDGLWMTLCETRYGRWWLVRLVLLAGLGATLAGCAWSCPRRRPVRAGLALALAAAVPLPFSMVSHAAAQTSGRATAIAVDAVHLAGAAVWAGGVGVLALALLPTVRHAPPPLRRDLLAVAVPRFSAVALVAWAALGLTGLYMAWLQVGSLDALRDTGYGRSLTAKLLLVAPLLALGAANLLVVGRRVTARTADAAAIGRRWGRRFTLTVGAEAVLVVALLLVTGRLVGQEPARAALTADAPRAMRTELTLAGQRDDRPATLTLSPGAAGPNRFRLTIGGEPLPPETEAVLRLALPDLGIVGNEVALARMGGNAFEATGTEVAVAGAWQVEAVVRRIGAFDYRTAFTLPVGATPPPPSGGDQPGPAWRFDRSGVAALALALLAIIGLVAAWSAKRAAVRARIAGLGLANLAVAVALLLQARIATPPDGDPGAVSALAAPPAGVTAATLPPAATPSAGSHGMPEHHPTAATDHHHAAPAHGSAPAGTPSPPGPGTPVALGDLVVALDSVAPGPGPHDLVVAVATGTGGEIDARVTVSARPAGGDAGTVATVQGEPTSPGRYAARGLTLAPGRWQIVVRVAPTGRPSAAATFVVEVPG</sequence>
<dbReference type="InterPro" id="IPR032694">
    <property type="entry name" value="CopC/D"/>
</dbReference>
<dbReference type="InterPro" id="IPR014756">
    <property type="entry name" value="Ig_E-set"/>
</dbReference>
<evidence type="ECO:0000259" key="12">
    <source>
        <dbReference type="Pfam" id="PF05425"/>
    </source>
</evidence>
<feature type="transmembrane region" description="Helical" evidence="10">
    <location>
        <begin position="162"/>
        <end position="182"/>
    </location>
</feature>
<keyword evidence="4" id="KW-0479">Metal-binding</keyword>
<feature type="transmembrane region" description="Helical" evidence="10">
    <location>
        <begin position="248"/>
        <end position="268"/>
    </location>
</feature>
<feature type="transmembrane region" description="Helical" evidence="10">
    <location>
        <begin position="604"/>
        <end position="624"/>
    </location>
</feature>
<dbReference type="EMBL" id="CADCWG010000095">
    <property type="protein sequence ID" value="CAA9548263.1"/>
    <property type="molecule type" value="Genomic_DNA"/>
</dbReference>
<dbReference type="SUPFAM" id="SSF81296">
    <property type="entry name" value="E set domains"/>
    <property type="match status" value="1"/>
</dbReference>
<dbReference type="AlphaFoldDB" id="A0A6J4UEB6"/>
<organism evidence="13">
    <name type="scientific">uncultured Thermomicrobiales bacterium</name>
    <dbReference type="NCBI Taxonomy" id="1645740"/>
    <lineage>
        <taxon>Bacteria</taxon>
        <taxon>Pseudomonadati</taxon>
        <taxon>Thermomicrobiota</taxon>
        <taxon>Thermomicrobia</taxon>
        <taxon>Thermomicrobiales</taxon>
        <taxon>environmental samples</taxon>
    </lineage>
</organism>
<dbReference type="InterPro" id="IPR008457">
    <property type="entry name" value="Cu-R_CopD_dom"/>
</dbReference>
<dbReference type="Pfam" id="PF05425">
    <property type="entry name" value="CopD"/>
    <property type="match status" value="1"/>
</dbReference>
<dbReference type="GO" id="GO:0042597">
    <property type="term" value="C:periplasmic space"/>
    <property type="evidence" value="ECO:0007669"/>
    <property type="project" value="InterPro"/>
</dbReference>
<evidence type="ECO:0000256" key="2">
    <source>
        <dbReference type="ARBA" id="ARBA00022475"/>
    </source>
</evidence>
<comment type="subcellular location">
    <subcellularLocation>
        <location evidence="1">Cell membrane</location>
        <topology evidence="1">Multi-pass membrane protein</topology>
    </subcellularLocation>
</comment>
<feature type="transmembrane region" description="Helical" evidence="10">
    <location>
        <begin position="396"/>
        <end position="416"/>
    </location>
</feature>
<feature type="transmembrane region" description="Helical" evidence="10">
    <location>
        <begin position="437"/>
        <end position="459"/>
    </location>
</feature>
<evidence type="ECO:0000256" key="6">
    <source>
        <dbReference type="ARBA" id="ARBA00022989"/>
    </source>
</evidence>
<keyword evidence="6 10" id="KW-1133">Transmembrane helix</keyword>
<gene>
    <name evidence="13" type="ORF">AVDCRST_MAG49-1544</name>
</gene>
<protein>
    <recommendedName>
        <fullName evidence="14">Copper resistance protein CopC</fullName>
    </recommendedName>
</protein>
<evidence type="ECO:0000256" key="9">
    <source>
        <dbReference type="SAM" id="MobiDB-lite"/>
    </source>
</evidence>
<dbReference type="InterPro" id="IPR007348">
    <property type="entry name" value="CopC_dom"/>
</dbReference>
<feature type="domain" description="Copper resistance protein D" evidence="12">
    <location>
        <begin position="352"/>
        <end position="456"/>
    </location>
</feature>
<name>A0A6J4UEB6_9BACT</name>
<evidence type="ECO:0000256" key="3">
    <source>
        <dbReference type="ARBA" id="ARBA00022692"/>
    </source>
</evidence>
<evidence type="ECO:0008006" key="14">
    <source>
        <dbReference type="Google" id="ProtNLM"/>
    </source>
</evidence>
<dbReference type="GO" id="GO:0005886">
    <property type="term" value="C:plasma membrane"/>
    <property type="evidence" value="ECO:0007669"/>
    <property type="project" value="UniProtKB-SubCell"/>
</dbReference>
<dbReference type="GO" id="GO:0046688">
    <property type="term" value="P:response to copper ion"/>
    <property type="evidence" value="ECO:0007669"/>
    <property type="project" value="InterPro"/>
</dbReference>
<feature type="transmembrane region" description="Helical" evidence="10">
    <location>
        <begin position="356"/>
        <end position="376"/>
    </location>
</feature>
<evidence type="ECO:0000256" key="5">
    <source>
        <dbReference type="ARBA" id="ARBA00022729"/>
    </source>
</evidence>
<feature type="transmembrane region" description="Helical" evidence="10">
    <location>
        <begin position="313"/>
        <end position="335"/>
    </location>
</feature>
<dbReference type="Gene3D" id="2.60.40.1220">
    <property type="match status" value="1"/>
</dbReference>
<evidence type="ECO:0000256" key="7">
    <source>
        <dbReference type="ARBA" id="ARBA00023008"/>
    </source>
</evidence>
<evidence type="ECO:0000256" key="8">
    <source>
        <dbReference type="ARBA" id="ARBA00023136"/>
    </source>
</evidence>
<feature type="compositionally biased region" description="Basic and acidic residues" evidence="9">
    <location>
        <begin position="692"/>
        <end position="705"/>
    </location>
</feature>
<keyword evidence="3 10" id="KW-0812">Transmembrane</keyword>
<feature type="compositionally biased region" description="Low complexity" evidence="9">
    <location>
        <begin position="676"/>
        <end position="689"/>
    </location>
</feature>
<dbReference type="PANTHER" id="PTHR34820">
    <property type="entry name" value="INNER MEMBRANE PROTEIN YEBZ"/>
    <property type="match status" value="1"/>
</dbReference>
<keyword evidence="7" id="KW-0186">Copper</keyword>
<dbReference type="GO" id="GO:0005507">
    <property type="term" value="F:copper ion binding"/>
    <property type="evidence" value="ECO:0007669"/>
    <property type="project" value="InterPro"/>
</dbReference>
<feature type="transmembrane region" description="Helical" evidence="10">
    <location>
        <begin position="631"/>
        <end position="649"/>
    </location>
</feature>
<feature type="transmembrane region" description="Helical" evidence="10">
    <location>
        <begin position="203"/>
        <end position="228"/>
    </location>
</feature>
<proteinExistence type="predicted"/>
<keyword evidence="8 10" id="KW-0472">Membrane</keyword>
<reference evidence="13" key="1">
    <citation type="submission" date="2020-02" db="EMBL/GenBank/DDBJ databases">
        <authorList>
            <person name="Meier V. D."/>
        </authorList>
    </citation>
    <scope>NUCLEOTIDE SEQUENCE</scope>
    <source>
        <strain evidence="13">AVDCRST_MAG49</strain>
    </source>
</reference>
<dbReference type="InterPro" id="IPR014755">
    <property type="entry name" value="Cu-Rt/internalin_Ig-like"/>
</dbReference>
<keyword evidence="5" id="KW-0732">Signal</keyword>
<feature type="transmembrane region" description="Helical" evidence="10">
    <location>
        <begin position="280"/>
        <end position="301"/>
    </location>
</feature>
<evidence type="ECO:0000259" key="11">
    <source>
        <dbReference type="Pfam" id="PF04234"/>
    </source>
</evidence>
<dbReference type="Pfam" id="PF04234">
    <property type="entry name" value="CopC"/>
    <property type="match status" value="1"/>
</dbReference>
<evidence type="ECO:0000256" key="1">
    <source>
        <dbReference type="ARBA" id="ARBA00004651"/>
    </source>
</evidence>